<dbReference type="EMBL" id="CCEJ010000008">
    <property type="protein sequence ID" value="CDR34595.1"/>
    <property type="molecule type" value="Genomic_DNA"/>
</dbReference>
<keyword evidence="10" id="KW-1185">Reference proteome</keyword>
<sequence length="727" mass="80132">MLLLSVFFIKEVYSEGFEVNESKPTAFIETKEPVSLELISSQPTIQGDTPFTVALRIRHEAGWHSYWKNPGDAGIATEIKWNLPEGFTHKELPWPTPHKFEEYGILGYGYEGEIFILSTIEPPKNFSSDKPVSIEASVTWTACSDSNCLPGEKVVKLNLNDPKNQNSHRDLVNKAMDSIPELASVKGSYKDEHWLQLELTNLGHLPEKEHEIAFYPLTEKAVDGSAKALLIPKKNAGEFSLLIKRHEECEPSASLEGIALLPEIEGSSKSLQIQAKLDKPAKALISFLDKRQAAKKSQEMEGNEAFAFEGGFFLYLLMAFVGGLILNLMPCVLPVVSFKILSFVKLAGEDRSLTAKHGLAFSLGVLVSFWILASALLIIQAYGKAVGWGFQLQEPIFVATLIIVIFIFSLSLFGVFEAGTLVSSWAGSNAQKVKSNQKLLGSFFSGVLATAVATPCTGPFLGPAVGFAVQEPPIFAIMIFTSLGLGMALPYLLLSFFPSLLRFLPKPGAWMVSFKEGTGFIMMATVIWLLWVFTAETSSNALILLLFSLFVISFACWIFGKWGTPVKSKRTRLISLGLFALLLVGSFKIATLASSLVEAPAGTNKEIADRWEPFSKSKINDLVAEGKPVFVDFTARWCLICQANHFVLGQPSVDEAFKKQGVTLMKADWTRHDPEITEELAKYGRNGVPLYLFYSGKRGAQPIILPQVLTPEIVLEYVETYSPIAEN</sequence>
<dbReference type="PROSITE" id="PS51352">
    <property type="entry name" value="THIOREDOXIN_2"/>
    <property type="match status" value="1"/>
</dbReference>
<dbReference type="GO" id="GO:0005886">
    <property type="term" value="C:plasma membrane"/>
    <property type="evidence" value="ECO:0007669"/>
    <property type="project" value="UniProtKB-SubCell"/>
</dbReference>
<feature type="transmembrane region" description="Helical" evidence="7">
    <location>
        <begin position="439"/>
        <end position="462"/>
    </location>
</feature>
<dbReference type="InterPro" id="IPR028250">
    <property type="entry name" value="DsbDN"/>
</dbReference>
<evidence type="ECO:0000313" key="10">
    <source>
        <dbReference type="Proteomes" id="UP000031552"/>
    </source>
</evidence>
<feature type="transmembrane region" description="Helical" evidence="7">
    <location>
        <begin position="395"/>
        <end position="418"/>
    </location>
</feature>
<evidence type="ECO:0000259" key="8">
    <source>
        <dbReference type="PROSITE" id="PS51352"/>
    </source>
</evidence>
<dbReference type="PANTHER" id="PTHR32234:SF3">
    <property type="entry name" value="SUPPRESSION OF COPPER SENSITIVITY PROTEIN"/>
    <property type="match status" value="1"/>
</dbReference>
<evidence type="ECO:0000256" key="6">
    <source>
        <dbReference type="ARBA" id="ARBA00023136"/>
    </source>
</evidence>
<comment type="caution">
    <text evidence="9">The sequence shown here is derived from an EMBL/GenBank/DDBJ whole genome shotgun (WGS) entry which is preliminary data.</text>
</comment>
<dbReference type="CDD" id="cd02953">
    <property type="entry name" value="DsbDgamma"/>
    <property type="match status" value="1"/>
</dbReference>
<gene>
    <name evidence="9" type="primary">dsbD</name>
    <name evidence="9" type="ORF">CSEC_1786</name>
</gene>
<feature type="transmembrane region" description="Helical" evidence="7">
    <location>
        <begin position="518"/>
        <end position="535"/>
    </location>
</feature>
<comment type="subcellular location">
    <subcellularLocation>
        <location evidence="1">Cell membrane</location>
        <topology evidence="1">Multi-pass membrane protein</topology>
    </subcellularLocation>
</comment>
<accession>A0A090D2E4</accession>
<evidence type="ECO:0000313" key="9">
    <source>
        <dbReference type="EMBL" id="CDR34595.1"/>
    </source>
</evidence>
<dbReference type="AlphaFoldDB" id="A0A090D2E4"/>
<feature type="transmembrane region" description="Helical" evidence="7">
    <location>
        <begin position="541"/>
        <end position="560"/>
    </location>
</feature>
<dbReference type="InterPro" id="IPR035671">
    <property type="entry name" value="DsbD_gamma"/>
</dbReference>
<name>A0A090D2E4_9BACT</name>
<evidence type="ECO:0000256" key="1">
    <source>
        <dbReference type="ARBA" id="ARBA00004651"/>
    </source>
</evidence>
<keyword evidence="6 7" id="KW-0472">Membrane</keyword>
<dbReference type="Pfam" id="PF11412">
    <property type="entry name" value="DsbD_N"/>
    <property type="match status" value="1"/>
</dbReference>
<dbReference type="InterPro" id="IPR013766">
    <property type="entry name" value="Thioredoxin_domain"/>
</dbReference>
<feature type="transmembrane region" description="Helical" evidence="7">
    <location>
        <begin position="572"/>
        <end position="597"/>
    </location>
</feature>
<feature type="domain" description="Thioredoxin" evidence="8">
    <location>
        <begin position="593"/>
        <end position="723"/>
    </location>
</feature>
<dbReference type="Pfam" id="PF02683">
    <property type="entry name" value="DsbD_TM"/>
    <property type="match status" value="1"/>
</dbReference>
<dbReference type="InterPro" id="IPR003834">
    <property type="entry name" value="Cyt_c_assmbl_TM_dom"/>
</dbReference>
<dbReference type="eggNOG" id="COG4232">
    <property type="taxonomic scope" value="Bacteria"/>
</dbReference>
<dbReference type="SUPFAM" id="SSF52833">
    <property type="entry name" value="Thioredoxin-like"/>
    <property type="match status" value="1"/>
</dbReference>
<evidence type="ECO:0000256" key="7">
    <source>
        <dbReference type="SAM" id="Phobius"/>
    </source>
</evidence>
<reference evidence="9" key="1">
    <citation type="submission" date="2013-12" db="EMBL/GenBank/DDBJ databases">
        <authorList>
            <person name="Linke B."/>
        </authorList>
    </citation>
    <scope>NUCLEOTIDE SEQUENCE [LARGE SCALE GENOMIC DNA]</scope>
    <source>
        <strain evidence="9">CRIB-18</strain>
    </source>
</reference>
<dbReference type="GO" id="GO:0017004">
    <property type="term" value="P:cytochrome complex assembly"/>
    <property type="evidence" value="ECO:0007669"/>
    <property type="project" value="UniProtKB-KW"/>
</dbReference>
<feature type="transmembrane region" description="Helical" evidence="7">
    <location>
        <begin position="474"/>
        <end position="497"/>
    </location>
</feature>
<dbReference type="STRING" id="1437425.CSEC_1786"/>
<keyword evidence="2" id="KW-1003">Cell membrane</keyword>
<keyword evidence="5 7" id="KW-1133">Transmembrane helix</keyword>
<keyword evidence="3 7" id="KW-0812">Transmembrane</keyword>
<evidence type="ECO:0000256" key="4">
    <source>
        <dbReference type="ARBA" id="ARBA00022748"/>
    </source>
</evidence>
<dbReference type="Gene3D" id="3.40.30.10">
    <property type="entry name" value="Glutaredoxin"/>
    <property type="match status" value="1"/>
</dbReference>
<dbReference type="eggNOG" id="COG4233">
    <property type="taxonomic scope" value="Bacteria"/>
</dbReference>
<keyword evidence="4" id="KW-0201">Cytochrome c-type biogenesis</keyword>
<dbReference type="GO" id="GO:0045454">
    <property type="term" value="P:cell redox homeostasis"/>
    <property type="evidence" value="ECO:0007669"/>
    <property type="project" value="TreeGrafter"/>
</dbReference>
<reference evidence="9" key="2">
    <citation type="submission" date="2014-09" db="EMBL/GenBank/DDBJ databases">
        <title>Criblamydia sequanensis harbors a mega-plasmid encoding arsenite resistance.</title>
        <authorList>
            <person name="Bertelli C."/>
            <person name="Goesmann A."/>
            <person name="Greub G."/>
        </authorList>
    </citation>
    <scope>NUCLEOTIDE SEQUENCE [LARGE SCALE GENOMIC DNA]</scope>
    <source>
        <strain evidence="9">CRIB-18</strain>
    </source>
</reference>
<protein>
    <submittedName>
        <fullName evidence="9">Thiol:disulfide interchange protein</fullName>
    </submittedName>
</protein>
<feature type="transmembrane region" description="Helical" evidence="7">
    <location>
        <begin position="359"/>
        <end position="383"/>
    </location>
</feature>
<dbReference type="PANTHER" id="PTHR32234">
    <property type="entry name" value="THIOL:DISULFIDE INTERCHANGE PROTEIN DSBD"/>
    <property type="match status" value="1"/>
</dbReference>
<feature type="transmembrane region" description="Helical" evidence="7">
    <location>
        <begin position="312"/>
        <end position="338"/>
    </location>
</feature>
<dbReference type="Proteomes" id="UP000031552">
    <property type="component" value="Unassembled WGS sequence"/>
</dbReference>
<dbReference type="InterPro" id="IPR036249">
    <property type="entry name" value="Thioredoxin-like_sf"/>
</dbReference>
<dbReference type="GO" id="GO:0015035">
    <property type="term" value="F:protein-disulfide reductase activity"/>
    <property type="evidence" value="ECO:0007669"/>
    <property type="project" value="TreeGrafter"/>
</dbReference>
<evidence type="ECO:0000256" key="2">
    <source>
        <dbReference type="ARBA" id="ARBA00022475"/>
    </source>
</evidence>
<evidence type="ECO:0000256" key="3">
    <source>
        <dbReference type="ARBA" id="ARBA00022692"/>
    </source>
</evidence>
<dbReference type="Pfam" id="PF13899">
    <property type="entry name" value="Thioredoxin_7"/>
    <property type="match status" value="1"/>
</dbReference>
<proteinExistence type="predicted"/>
<organism evidence="9 10">
    <name type="scientific">Candidatus Criblamydia sequanensis CRIB-18</name>
    <dbReference type="NCBI Taxonomy" id="1437425"/>
    <lineage>
        <taxon>Bacteria</taxon>
        <taxon>Pseudomonadati</taxon>
        <taxon>Chlamydiota</taxon>
        <taxon>Chlamydiia</taxon>
        <taxon>Parachlamydiales</taxon>
        <taxon>Candidatus Criblamydiaceae</taxon>
        <taxon>Candidatus Criblamydia</taxon>
    </lineage>
</organism>
<evidence type="ECO:0000256" key="5">
    <source>
        <dbReference type="ARBA" id="ARBA00022989"/>
    </source>
</evidence>